<dbReference type="AlphaFoldDB" id="A0A7D9HRZ1"/>
<dbReference type="EMBL" id="CACRXK020001919">
    <property type="protein sequence ID" value="CAB3991800.1"/>
    <property type="molecule type" value="Genomic_DNA"/>
</dbReference>
<proteinExistence type="predicted"/>
<evidence type="ECO:0000313" key="2">
    <source>
        <dbReference type="EMBL" id="CAB3991800.1"/>
    </source>
</evidence>
<feature type="compositionally biased region" description="Basic and acidic residues" evidence="1">
    <location>
        <begin position="73"/>
        <end position="87"/>
    </location>
</feature>
<comment type="caution">
    <text evidence="2">The sequence shown here is derived from an EMBL/GenBank/DDBJ whole genome shotgun (WGS) entry which is preliminary data.</text>
</comment>
<accession>A0A7D9HRZ1</accession>
<dbReference type="InterPro" id="IPR040676">
    <property type="entry name" value="DUF5641"/>
</dbReference>
<dbReference type="Proteomes" id="UP001152795">
    <property type="component" value="Unassembled WGS sequence"/>
</dbReference>
<protein>
    <submittedName>
        <fullName evidence="2">Uncharacterized protein</fullName>
    </submittedName>
</protein>
<name>A0A7D9HRZ1_PARCT</name>
<evidence type="ECO:0000256" key="1">
    <source>
        <dbReference type="SAM" id="MobiDB-lite"/>
    </source>
</evidence>
<reference evidence="2" key="1">
    <citation type="submission" date="2020-04" db="EMBL/GenBank/DDBJ databases">
        <authorList>
            <person name="Alioto T."/>
            <person name="Alioto T."/>
            <person name="Gomez Garrido J."/>
        </authorList>
    </citation>
    <scope>NUCLEOTIDE SEQUENCE</scope>
    <source>
        <strain evidence="2">A484AB</strain>
    </source>
</reference>
<feature type="compositionally biased region" description="Basic and acidic residues" evidence="1">
    <location>
        <begin position="54"/>
        <end position="63"/>
    </location>
</feature>
<gene>
    <name evidence="2" type="ORF">PACLA_8A052478</name>
</gene>
<sequence length="104" mass="11918">MKYKWQVGRIVDTIQVKDGVLRGYQIKTGTGYVVERPIQLICDLEIKVCKDNEPSKKRDHIENEMVADQSQDVESKKRPQRKAKSEKSAAINMIKGVSLNELED</sequence>
<organism evidence="2 3">
    <name type="scientific">Paramuricea clavata</name>
    <name type="common">Red gorgonian</name>
    <name type="synonym">Violescent sea-whip</name>
    <dbReference type="NCBI Taxonomy" id="317549"/>
    <lineage>
        <taxon>Eukaryota</taxon>
        <taxon>Metazoa</taxon>
        <taxon>Cnidaria</taxon>
        <taxon>Anthozoa</taxon>
        <taxon>Octocorallia</taxon>
        <taxon>Malacalcyonacea</taxon>
        <taxon>Plexauridae</taxon>
        <taxon>Paramuricea</taxon>
    </lineage>
</organism>
<feature type="region of interest" description="Disordered" evidence="1">
    <location>
        <begin position="54"/>
        <end position="88"/>
    </location>
</feature>
<dbReference type="Pfam" id="PF18701">
    <property type="entry name" value="DUF5641"/>
    <property type="match status" value="1"/>
</dbReference>
<keyword evidence="3" id="KW-1185">Reference proteome</keyword>
<evidence type="ECO:0000313" key="3">
    <source>
        <dbReference type="Proteomes" id="UP001152795"/>
    </source>
</evidence>